<dbReference type="Proteomes" id="UP001262032">
    <property type="component" value="Unassembled WGS sequence"/>
</dbReference>
<evidence type="ECO:0000256" key="2">
    <source>
        <dbReference type="ARBA" id="ARBA00008520"/>
    </source>
</evidence>
<dbReference type="GeneID" id="97424362"/>
<dbReference type="PROSITE" id="PS51318">
    <property type="entry name" value="TAT"/>
    <property type="match status" value="1"/>
</dbReference>
<organism evidence="6 7">
    <name type="scientific">Pseudarthrobacter oxydans</name>
    <name type="common">Arthrobacter oxydans</name>
    <dbReference type="NCBI Taxonomy" id="1671"/>
    <lineage>
        <taxon>Bacteria</taxon>
        <taxon>Bacillati</taxon>
        <taxon>Actinomycetota</taxon>
        <taxon>Actinomycetes</taxon>
        <taxon>Micrococcales</taxon>
        <taxon>Micrococcaceae</taxon>
        <taxon>Pseudarthrobacter</taxon>
    </lineage>
</organism>
<protein>
    <submittedName>
        <fullName evidence="6">Aldouronate transport system substrate-binding protein</fullName>
    </submittedName>
</protein>
<proteinExistence type="inferred from homology"/>
<evidence type="ECO:0000256" key="5">
    <source>
        <dbReference type="SAM" id="MobiDB-lite"/>
    </source>
</evidence>
<dbReference type="InterPro" id="IPR006059">
    <property type="entry name" value="SBP"/>
</dbReference>
<dbReference type="Pfam" id="PF01547">
    <property type="entry name" value="SBP_bac_1"/>
    <property type="match status" value="1"/>
</dbReference>
<comment type="subcellular location">
    <subcellularLocation>
        <location evidence="1">Cell envelope</location>
    </subcellularLocation>
</comment>
<evidence type="ECO:0000256" key="3">
    <source>
        <dbReference type="ARBA" id="ARBA00022448"/>
    </source>
</evidence>
<evidence type="ECO:0000256" key="4">
    <source>
        <dbReference type="ARBA" id="ARBA00022729"/>
    </source>
</evidence>
<evidence type="ECO:0000313" key="6">
    <source>
        <dbReference type="EMBL" id="MDR7165906.1"/>
    </source>
</evidence>
<keyword evidence="3" id="KW-0813">Transport</keyword>
<dbReference type="RefSeq" id="WP_310114327.1">
    <property type="nucleotide sequence ID" value="NZ_JAVDTN010000020.1"/>
</dbReference>
<comment type="similarity">
    <text evidence="2">Belongs to the bacterial solute-binding protein 1 family.</text>
</comment>
<gene>
    <name evidence="6" type="ORF">J2X12_003960</name>
</gene>
<evidence type="ECO:0000256" key="1">
    <source>
        <dbReference type="ARBA" id="ARBA00004196"/>
    </source>
</evidence>
<feature type="region of interest" description="Disordered" evidence="5">
    <location>
        <begin position="1"/>
        <end position="22"/>
    </location>
</feature>
<dbReference type="EMBL" id="JAVDWN010000021">
    <property type="protein sequence ID" value="MDR7165906.1"/>
    <property type="molecule type" value="Genomic_DNA"/>
</dbReference>
<evidence type="ECO:0000313" key="7">
    <source>
        <dbReference type="Proteomes" id="UP001262032"/>
    </source>
</evidence>
<dbReference type="Gene3D" id="3.40.190.10">
    <property type="entry name" value="Periplasmic binding protein-like II"/>
    <property type="match status" value="2"/>
</dbReference>
<dbReference type="SUPFAM" id="SSF53850">
    <property type="entry name" value="Periplasmic binding protein-like II"/>
    <property type="match status" value="1"/>
</dbReference>
<dbReference type="AlphaFoldDB" id="A0AAW8NFN5"/>
<dbReference type="InterPro" id="IPR006311">
    <property type="entry name" value="TAT_signal"/>
</dbReference>
<sequence length="565" mass="60623">MLGSQVDPSRGRPHKSASRLLNEASGGVNRRSFLGILSGAVFLAAAPAALTACSGGAAPQAATSGSLAETVAKLVPAYKPLELVKPDIPSVKGSTPGFTSIPSSLVKSVPTPPGSGGTYTAMTPAWWAVPPALPENSYYKAVNEKLGATINFQVNDGNAYADKVQTVLASPKDVPDWMVIPGWNLPPRFGQAAAGVFQDLSEFIAGDKVNKYPNLANIPTAAWKMGCFEGGLYGLPYPGALISDAIFYRADLFEELGVKPPTSADEYRTLAKELTDESKNRWGSEDVWTGAQIMHGVVPKWKQVGGTLQNKVETEEYRAALEWTAKLFADGSVHPDAVAGNAQQSKQRFESGASLMASDGMGSWHEALARVLPSNPKFNMQPMDYFAPDGGKPILFRAQPAAIFSFIKKTEPAKVEEMLALANFMAAPFGTEENVLINNGVEGVHFTRDAQGIPKATAKGTEEVTSTYAFLVNAPIVNSMVQYPGLVQSQSEWEARQAPNVVEDAFFGMQIQEPAKFGSLSKPFDDLAKDIIRGRKSMKDLDAELATWKSKGGDELRDFYAGFLA</sequence>
<accession>A0AAW8NFN5</accession>
<dbReference type="PANTHER" id="PTHR43649:SF31">
    <property type="entry name" value="SN-GLYCEROL-3-PHOSPHATE-BINDING PERIPLASMIC PROTEIN UGPB"/>
    <property type="match status" value="1"/>
</dbReference>
<dbReference type="PANTHER" id="PTHR43649">
    <property type="entry name" value="ARABINOSE-BINDING PROTEIN-RELATED"/>
    <property type="match status" value="1"/>
</dbReference>
<dbReference type="GO" id="GO:0030313">
    <property type="term" value="C:cell envelope"/>
    <property type="evidence" value="ECO:0007669"/>
    <property type="project" value="UniProtKB-SubCell"/>
</dbReference>
<keyword evidence="4" id="KW-0732">Signal</keyword>
<reference evidence="6" key="1">
    <citation type="submission" date="2023-07" db="EMBL/GenBank/DDBJ databases">
        <title>Sorghum-associated microbial communities from plants grown in Nebraska, USA.</title>
        <authorList>
            <person name="Schachtman D."/>
        </authorList>
    </citation>
    <scope>NUCLEOTIDE SEQUENCE</scope>
    <source>
        <strain evidence="6">BE261</strain>
    </source>
</reference>
<name>A0AAW8NFN5_PSEOX</name>
<dbReference type="InterPro" id="IPR050490">
    <property type="entry name" value="Bact_solute-bd_prot1"/>
</dbReference>
<comment type="caution">
    <text evidence="6">The sequence shown here is derived from an EMBL/GenBank/DDBJ whole genome shotgun (WGS) entry which is preliminary data.</text>
</comment>